<comment type="subcellular location">
    <subcellularLocation>
        <location evidence="1">Membrane</location>
        <topology evidence="1">Multi-pass membrane protein</topology>
    </subcellularLocation>
</comment>
<dbReference type="GO" id="GO:0016020">
    <property type="term" value="C:membrane"/>
    <property type="evidence" value="ECO:0007669"/>
    <property type="project" value="UniProtKB-SubCell"/>
</dbReference>
<dbReference type="OrthoDB" id="5788137at2759"/>
<accession>A0A9X6RPI6</accession>
<comment type="similarity">
    <text evidence="2">Belongs to the steroid 5-alpha reductase family.</text>
</comment>
<feature type="transmembrane region" description="Helical" evidence="6">
    <location>
        <begin position="173"/>
        <end position="192"/>
    </location>
</feature>
<organism evidence="8 9">
    <name type="scientific">Hypsibius exemplaris</name>
    <name type="common">Freshwater tardigrade</name>
    <dbReference type="NCBI Taxonomy" id="2072580"/>
    <lineage>
        <taxon>Eukaryota</taxon>
        <taxon>Metazoa</taxon>
        <taxon>Ecdysozoa</taxon>
        <taxon>Tardigrada</taxon>
        <taxon>Eutardigrada</taxon>
        <taxon>Parachela</taxon>
        <taxon>Hypsibioidea</taxon>
        <taxon>Hypsibiidae</taxon>
        <taxon>Hypsibius</taxon>
    </lineage>
</organism>
<dbReference type="PANTHER" id="PTHR10556">
    <property type="entry name" value="3-OXO-5-ALPHA-STEROID 4-DEHYDROGENASE"/>
    <property type="match status" value="1"/>
</dbReference>
<evidence type="ECO:0000256" key="2">
    <source>
        <dbReference type="ARBA" id="ARBA00007742"/>
    </source>
</evidence>
<evidence type="ECO:0000256" key="3">
    <source>
        <dbReference type="ARBA" id="ARBA00022692"/>
    </source>
</evidence>
<protein>
    <submittedName>
        <fullName evidence="8">3-oxo-5-alpha-steroid 4-dehydrogenase 1</fullName>
    </submittedName>
</protein>
<evidence type="ECO:0000256" key="1">
    <source>
        <dbReference type="ARBA" id="ARBA00004141"/>
    </source>
</evidence>
<dbReference type="GO" id="GO:0006629">
    <property type="term" value="P:lipid metabolic process"/>
    <property type="evidence" value="ECO:0007669"/>
    <property type="project" value="InterPro"/>
</dbReference>
<evidence type="ECO:0000256" key="5">
    <source>
        <dbReference type="ARBA" id="ARBA00023136"/>
    </source>
</evidence>
<dbReference type="InterPro" id="IPR001104">
    <property type="entry name" value="3-oxo-5_a-steroid_4-DH_C"/>
</dbReference>
<evidence type="ECO:0000259" key="7">
    <source>
        <dbReference type="Pfam" id="PF02544"/>
    </source>
</evidence>
<dbReference type="AlphaFoldDB" id="A0A9X6RPI6"/>
<keyword evidence="9" id="KW-1185">Reference proteome</keyword>
<sequence length="294" mass="33485">MSAILQILVTKADDFVSSTTGILFPVSQLHKTIHYSFVAFSGLLAAITFLVQWRNPAPYGKLKTPAEERKWGPKIPIIPAHVSSDGPSGTIMFLIIYLRGSQHGHWTNWMFASLFMAHYFQRGFIHPFIMKYGQNDVPVGIWFGGLAPNILFHGLVADWLANAVFPRNHLQSPVVLLGLVLFFGGFIVNRVADWKQREWKRKQDEARLKVGPVNEGYTFPKGWLFDFIANPNYFGELVEWTGFLLITQAPASLTWDLFSAATFFARSAHNLAFYQKKFADSYPRHRKALIPFIY</sequence>
<evidence type="ECO:0000256" key="4">
    <source>
        <dbReference type="ARBA" id="ARBA00022989"/>
    </source>
</evidence>
<evidence type="ECO:0000313" key="8">
    <source>
        <dbReference type="EMBL" id="OWA54816.1"/>
    </source>
</evidence>
<reference evidence="9" key="1">
    <citation type="submission" date="2017-01" db="EMBL/GenBank/DDBJ databases">
        <title>Comparative genomics of anhydrobiosis in the tardigrade Hypsibius dujardini.</title>
        <authorList>
            <person name="Yoshida Y."/>
            <person name="Koutsovoulos G."/>
            <person name="Laetsch D."/>
            <person name="Stevens L."/>
            <person name="Kumar S."/>
            <person name="Horikawa D."/>
            <person name="Ishino K."/>
            <person name="Komine S."/>
            <person name="Tomita M."/>
            <person name="Blaxter M."/>
            <person name="Arakawa K."/>
        </authorList>
    </citation>
    <scope>NUCLEOTIDE SEQUENCE [LARGE SCALE GENOMIC DNA]</scope>
    <source>
        <strain evidence="9">Z151</strain>
    </source>
</reference>
<keyword evidence="5 6" id="KW-0472">Membrane</keyword>
<dbReference type="InterPro" id="IPR039357">
    <property type="entry name" value="SRD5A/TECR"/>
</dbReference>
<proteinExistence type="inferred from homology"/>
<dbReference type="EMBL" id="MTYJ01000465">
    <property type="protein sequence ID" value="OWA54816.1"/>
    <property type="molecule type" value="Genomic_DNA"/>
</dbReference>
<feature type="domain" description="3-oxo-5-alpha-steroid 4-dehydrogenase C-terminal" evidence="7">
    <location>
        <begin position="136"/>
        <end position="294"/>
    </location>
</feature>
<dbReference type="Proteomes" id="UP000192578">
    <property type="component" value="Unassembled WGS sequence"/>
</dbReference>
<keyword evidence="4 6" id="KW-1133">Transmembrane helix</keyword>
<evidence type="ECO:0000256" key="6">
    <source>
        <dbReference type="SAM" id="Phobius"/>
    </source>
</evidence>
<dbReference type="GO" id="GO:0016627">
    <property type="term" value="F:oxidoreductase activity, acting on the CH-CH group of donors"/>
    <property type="evidence" value="ECO:0007669"/>
    <property type="project" value="InterPro"/>
</dbReference>
<dbReference type="Gene3D" id="1.20.120.1630">
    <property type="match status" value="1"/>
</dbReference>
<evidence type="ECO:0000313" key="9">
    <source>
        <dbReference type="Proteomes" id="UP000192578"/>
    </source>
</evidence>
<dbReference type="PANTHER" id="PTHR10556:SF43">
    <property type="entry name" value="STEROID 5-ALPHA-REDUCTASE DET2"/>
    <property type="match status" value="1"/>
</dbReference>
<feature type="transmembrane region" description="Helical" evidence="6">
    <location>
        <begin position="33"/>
        <end position="53"/>
    </location>
</feature>
<dbReference type="PROSITE" id="PS50244">
    <property type="entry name" value="S5A_REDUCTASE"/>
    <property type="match status" value="1"/>
</dbReference>
<feature type="transmembrane region" description="Helical" evidence="6">
    <location>
        <begin position="139"/>
        <end position="161"/>
    </location>
</feature>
<name>A0A9X6RPI6_HYPEX</name>
<gene>
    <name evidence="8" type="ORF">BV898_19210</name>
</gene>
<keyword evidence="3 6" id="KW-0812">Transmembrane</keyword>
<dbReference type="Pfam" id="PF02544">
    <property type="entry name" value="Steroid_dh"/>
    <property type="match status" value="1"/>
</dbReference>
<comment type="caution">
    <text evidence="8">The sequence shown here is derived from an EMBL/GenBank/DDBJ whole genome shotgun (WGS) entry which is preliminary data.</text>
</comment>